<dbReference type="SUPFAM" id="SSF55073">
    <property type="entry name" value="Nucleotide cyclase"/>
    <property type="match status" value="1"/>
</dbReference>
<dbReference type="PANTHER" id="PTHR35807">
    <property type="entry name" value="TRANSCRIPTIONAL REGULATOR REDD-RELATED"/>
    <property type="match status" value="1"/>
</dbReference>
<dbReference type="InterPro" id="IPR036388">
    <property type="entry name" value="WH-like_DNA-bd_sf"/>
</dbReference>
<evidence type="ECO:0000313" key="4">
    <source>
        <dbReference type="EMBL" id="NBH60900.1"/>
    </source>
</evidence>
<dbReference type="Pfam" id="PF03704">
    <property type="entry name" value="BTAD"/>
    <property type="match status" value="1"/>
</dbReference>
<dbReference type="InterPro" id="IPR000160">
    <property type="entry name" value="GGDEF_dom"/>
</dbReference>
<dbReference type="SUPFAM" id="SSF46894">
    <property type="entry name" value="C-terminal effector domain of the bipartite response regulators"/>
    <property type="match status" value="1"/>
</dbReference>
<evidence type="ECO:0000256" key="2">
    <source>
        <dbReference type="ARBA" id="ARBA00023125"/>
    </source>
</evidence>
<dbReference type="GO" id="GO:0006355">
    <property type="term" value="P:regulation of DNA-templated transcription"/>
    <property type="evidence" value="ECO:0007669"/>
    <property type="project" value="InterPro"/>
</dbReference>
<dbReference type="InterPro" id="IPR051677">
    <property type="entry name" value="AfsR-DnrI-RedD_regulator"/>
</dbReference>
<comment type="similarity">
    <text evidence="1">Belongs to the AfsR/DnrI/RedD regulatory family.</text>
</comment>
<dbReference type="Gene3D" id="1.10.10.10">
    <property type="entry name" value="Winged helix-like DNA-binding domain superfamily/Winged helix DNA-binding domain"/>
    <property type="match status" value="1"/>
</dbReference>
<keyword evidence="2" id="KW-0238">DNA-binding</keyword>
<accession>A0A845QG43</accession>
<gene>
    <name evidence="4" type="ORF">D0435_04430</name>
</gene>
<reference evidence="4 5" key="1">
    <citation type="submission" date="2018-08" db="EMBL/GenBank/DDBJ databases">
        <title>Murine metabolic-syndrome-specific gut microbial biobank.</title>
        <authorList>
            <person name="Liu C."/>
        </authorList>
    </citation>
    <scope>NUCLEOTIDE SEQUENCE [LARGE SCALE GENOMIC DNA]</scope>
    <source>
        <strain evidence="4 5">28</strain>
    </source>
</reference>
<dbReference type="InterPro" id="IPR029787">
    <property type="entry name" value="Nucleotide_cyclase"/>
</dbReference>
<comment type="caution">
    <text evidence="4">The sequence shown here is derived from an EMBL/GenBank/DDBJ whole genome shotgun (WGS) entry which is preliminary data.</text>
</comment>
<dbReference type="SMART" id="SM00862">
    <property type="entry name" value="Trans_reg_C"/>
    <property type="match status" value="1"/>
</dbReference>
<proteinExistence type="inferred from homology"/>
<dbReference type="Pfam" id="PF00486">
    <property type="entry name" value="Trans_reg_C"/>
    <property type="match status" value="1"/>
</dbReference>
<evidence type="ECO:0000259" key="3">
    <source>
        <dbReference type="PROSITE" id="PS50887"/>
    </source>
</evidence>
<name>A0A845QG43_9FIRM</name>
<organism evidence="4 5">
    <name type="scientific">Anaerotruncus colihominis</name>
    <dbReference type="NCBI Taxonomy" id="169435"/>
    <lineage>
        <taxon>Bacteria</taxon>
        <taxon>Bacillati</taxon>
        <taxon>Bacillota</taxon>
        <taxon>Clostridia</taxon>
        <taxon>Eubacteriales</taxon>
        <taxon>Oscillospiraceae</taxon>
        <taxon>Anaerotruncus</taxon>
    </lineage>
</organism>
<sequence>MSKNDFVCVRMFGGFVISYQGTKYNMTQHLNKQPLNLLQYLLLNHEKIVSNEDLYDALWSESKNPKSALKFTIHSLRASLKELFGDDTDWIVSSKGGYRITNQIRFVLDTDLLTEISQKLEGKVELTEKEYKSAMKVMDLYTGHLYMTSSQHFWIMQLAEWYRASFANIVGRICKYLINQGEYERMIKIDYQAILREPFYEGLHYFYIQGLIKTQEYHKAIQYYDEINEAFYKELGTGLSPKFKELYELIEEENKSKILKISEVKKELNDNRDKQADRGGFYCTYDMFKHVYELTSKVAKRENKNYYLILFNVTGAAEIDKKSTILNKLKAMILDSIRSSDICARVADDQFVLLVQCAKPDDTYIIVQRISQLFYKSYSSRQYRLNYSVEDIND</sequence>
<dbReference type="PANTHER" id="PTHR35807:SF2">
    <property type="entry name" value="TRANSCRIPTIONAL ACTIVATOR DOMAIN"/>
    <property type="match status" value="1"/>
</dbReference>
<dbReference type="SUPFAM" id="SSF48452">
    <property type="entry name" value="TPR-like"/>
    <property type="match status" value="1"/>
</dbReference>
<dbReference type="EMBL" id="QXWK01000008">
    <property type="protein sequence ID" value="NBH60900.1"/>
    <property type="molecule type" value="Genomic_DNA"/>
</dbReference>
<dbReference type="RefSeq" id="WP_160201195.1">
    <property type="nucleotide sequence ID" value="NZ_QXWK01000008.1"/>
</dbReference>
<dbReference type="AlphaFoldDB" id="A0A845QG43"/>
<dbReference type="PROSITE" id="PS50887">
    <property type="entry name" value="GGDEF"/>
    <property type="match status" value="1"/>
</dbReference>
<dbReference type="GO" id="GO:0003677">
    <property type="term" value="F:DNA binding"/>
    <property type="evidence" value="ECO:0007669"/>
    <property type="project" value="UniProtKB-KW"/>
</dbReference>
<dbReference type="InterPro" id="IPR011990">
    <property type="entry name" value="TPR-like_helical_dom_sf"/>
</dbReference>
<dbReference type="InterPro" id="IPR005158">
    <property type="entry name" value="BTAD"/>
</dbReference>
<evidence type="ECO:0000313" key="5">
    <source>
        <dbReference type="Proteomes" id="UP000446866"/>
    </source>
</evidence>
<dbReference type="Gene3D" id="3.30.70.270">
    <property type="match status" value="1"/>
</dbReference>
<feature type="domain" description="GGDEF" evidence="3">
    <location>
        <begin position="304"/>
        <end position="394"/>
    </location>
</feature>
<keyword evidence="5" id="KW-1185">Reference proteome</keyword>
<dbReference type="InterPro" id="IPR001867">
    <property type="entry name" value="OmpR/PhoB-type_DNA-bd"/>
</dbReference>
<dbReference type="InterPro" id="IPR043128">
    <property type="entry name" value="Rev_trsase/Diguanyl_cyclase"/>
</dbReference>
<dbReference type="GO" id="GO:0000160">
    <property type="term" value="P:phosphorelay signal transduction system"/>
    <property type="evidence" value="ECO:0007669"/>
    <property type="project" value="InterPro"/>
</dbReference>
<dbReference type="InterPro" id="IPR016032">
    <property type="entry name" value="Sig_transdc_resp-reg_C-effctor"/>
</dbReference>
<dbReference type="Gene3D" id="1.25.40.10">
    <property type="entry name" value="Tetratricopeptide repeat domain"/>
    <property type="match status" value="1"/>
</dbReference>
<evidence type="ECO:0000256" key="1">
    <source>
        <dbReference type="ARBA" id="ARBA00005820"/>
    </source>
</evidence>
<dbReference type="Proteomes" id="UP000446866">
    <property type="component" value="Unassembled WGS sequence"/>
</dbReference>
<protein>
    <recommendedName>
        <fullName evidence="3">GGDEF domain-containing protein</fullName>
    </recommendedName>
</protein>